<evidence type="ECO:0000313" key="8">
    <source>
        <dbReference type="Proteomes" id="UP001150904"/>
    </source>
</evidence>
<dbReference type="InterPro" id="IPR036396">
    <property type="entry name" value="Cyt_P450_sf"/>
</dbReference>
<evidence type="ECO:0000256" key="6">
    <source>
        <dbReference type="SAM" id="MobiDB-lite"/>
    </source>
</evidence>
<name>A0A9W9M7H2_9EURO</name>
<dbReference type="EMBL" id="JAPQKR010000016">
    <property type="protein sequence ID" value="KAJ5191589.1"/>
    <property type="molecule type" value="Genomic_DNA"/>
</dbReference>
<dbReference type="OrthoDB" id="1844152at2759"/>
<dbReference type="GO" id="GO:0020037">
    <property type="term" value="F:heme binding"/>
    <property type="evidence" value="ECO:0007669"/>
    <property type="project" value="InterPro"/>
</dbReference>
<dbReference type="GO" id="GO:0005506">
    <property type="term" value="F:iron ion binding"/>
    <property type="evidence" value="ECO:0007669"/>
    <property type="project" value="InterPro"/>
</dbReference>
<keyword evidence="3" id="KW-0479">Metal-binding</keyword>
<reference evidence="7" key="2">
    <citation type="journal article" date="2023" name="IMA Fungus">
        <title>Comparative genomic study of the Penicillium genus elucidates a diverse pangenome and 15 lateral gene transfer events.</title>
        <authorList>
            <person name="Petersen C."/>
            <person name="Sorensen T."/>
            <person name="Nielsen M.R."/>
            <person name="Sondergaard T.E."/>
            <person name="Sorensen J.L."/>
            <person name="Fitzpatrick D.A."/>
            <person name="Frisvad J.C."/>
            <person name="Nielsen K.L."/>
        </authorList>
    </citation>
    <scope>NUCLEOTIDE SEQUENCE</scope>
    <source>
        <strain evidence="7">IBT 15544</strain>
    </source>
</reference>
<dbReference type="Proteomes" id="UP001150904">
    <property type="component" value="Unassembled WGS sequence"/>
</dbReference>
<dbReference type="GO" id="GO:0016705">
    <property type="term" value="F:oxidoreductase activity, acting on paired donors, with incorporation or reduction of molecular oxygen"/>
    <property type="evidence" value="ECO:0007669"/>
    <property type="project" value="InterPro"/>
</dbReference>
<dbReference type="SUPFAM" id="SSF48264">
    <property type="entry name" value="Cytochrome P450"/>
    <property type="match status" value="1"/>
</dbReference>
<dbReference type="GeneID" id="83184931"/>
<dbReference type="Pfam" id="PF00067">
    <property type="entry name" value="p450"/>
    <property type="match status" value="1"/>
</dbReference>
<gene>
    <name evidence="7" type="ORF">N7498_010574</name>
</gene>
<dbReference type="RefSeq" id="XP_058304529.1">
    <property type="nucleotide sequence ID" value="XM_058457630.1"/>
</dbReference>
<keyword evidence="5" id="KW-0408">Iron</keyword>
<dbReference type="GO" id="GO:0043386">
    <property type="term" value="P:mycotoxin biosynthetic process"/>
    <property type="evidence" value="ECO:0007669"/>
    <property type="project" value="UniProtKB-ARBA"/>
</dbReference>
<comment type="similarity">
    <text evidence="2">Belongs to the cytochrome P450 family.</text>
</comment>
<evidence type="ECO:0000256" key="1">
    <source>
        <dbReference type="ARBA" id="ARBA00001971"/>
    </source>
</evidence>
<dbReference type="InterPro" id="IPR001128">
    <property type="entry name" value="Cyt_P450"/>
</dbReference>
<evidence type="ECO:0000313" key="7">
    <source>
        <dbReference type="EMBL" id="KAJ5191589.1"/>
    </source>
</evidence>
<keyword evidence="8" id="KW-1185">Reference proteome</keyword>
<organism evidence="7 8">
    <name type="scientific">Penicillium cinerascens</name>
    <dbReference type="NCBI Taxonomy" id="70096"/>
    <lineage>
        <taxon>Eukaryota</taxon>
        <taxon>Fungi</taxon>
        <taxon>Dikarya</taxon>
        <taxon>Ascomycota</taxon>
        <taxon>Pezizomycotina</taxon>
        <taxon>Eurotiomycetes</taxon>
        <taxon>Eurotiomycetidae</taxon>
        <taxon>Eurotiales</taxon>
        <taxon>Aspergillaceae</taxon>
        <taxon>Penicillium</taxon>
    </lineage>
</organism>
<accession>A0A9W9M7H2</accession>
<dbReference type="Gene3D" id="1.10.630.10">
    <property type="entry name" value="Cytochrome P450"/>
    <property type="match status" value="1"/>
</dbReference>
<protein>
    <recommendedName>
        <fullName evidence="9">Cytochrome P450</fullName>
    </recommendedName>
</protein>
<dbReference type="AlphaFoldDB" id="A0A9W9M7H2"/>
<comment type="cofactor">
    <cofactor evidence="1">
        <name>heme</name>
        <dbReference type="ChEBI" id="CHEBI:30413"/>
    </cofactor>
</comment>
<evidence type="ECO:0000256" key="5">
    <source>
        <dbReference type="ARBA" id="ARBA00023004"/>
    </source>
</evidence>
<dbReference type="PANTHER" id="PTHR46206:SF7">
    <property type="entry name" value="P450, PUTATIVE (EUROFUNG)-RELATED"/>
    <property type="match status" value="1"/>
</dbReference>
<dbReference type="PANTHER" id="PTHR46206">
    <property type="entry name" value="CYTOCHROME P450"/>
    <property type="match status" value="1"/>
</dbReference>
<dbReference type="GO" id="GO:0004497">
    <property type="term" value="F:monooxygenase activity"/>
    <property type="evidence" value="ECO:0007669"/>
    <property type="project" value="InterPro"/>
</dbReference>
<sequence>MAGLILWPLLGILFVFYLLRKKTDPALKRIPYVKYNAYLPDIFNRLIYYPKASSLIYRGYKKYTDSPFRMLTGDGEVIVLPVKYVDELKHLPPSIISSLDAVYENALGDYTNMVATSYLPSKTVKKRLTPSLDRVVRWVIDELRYAFDTGLPKCEGECPQSPLHKQQTTEHSRPTEDKWTAIKPQELFVHLISRATSRVIAGESLRRNEEWLNTASSYAVNIGLTVVLLRPFPNFLRPFVAPFLPSVRQMKQQLQFAKDLFRPMILERREAEAANDPGYVKPDDFLQWMMDGAENEQDSDPEALAHHMMLLMSLAVVHTVTVSMCYFLYDLIHRPEYLDPLRDEITRTLPDGWENGTKMSFDAQRRMDSFLRESQRFSPPGEHMKPVSFHRIVKEDLTLPDGVIIPKGAHICFPSGPMSMDPSFIENPEPFDGFRWCLDPNDRNAYDPSATATVNTNEKRVSEKQYNPALVPSTSTSFVSTSPSNMHFGFGRQACPGRFFAAYTIKAIMSRIIMEYDFKFEDSQAGRRPVNWVVGEYVLPDTSPIVLLRKRSTGP</sequence>
<feature type="region of interest" description="Disordered" evidence="6">
    <location>
        <begin position="157"/>
        <end position="176"/>
    </location>
</feature>
<evidence type="ECO:0000256" key="3">
    <source>
        <dbReference type="ARBA" id="ARBA00022723"/>
    </source>
</evidence>
<evidence type="ECO:0000256" key="4">
    <source>
        <dbReference type="ARBA" id="ARBA00023002"/>
    </source>
</evidence>
<feature type="compositionally biased region" description="Basic and acidic residues" evidence="6">
    <location>
        <begin position="167"/>
        <end position="176"/>
    </location>
</feature>
<dbReference type="CDD" id="cd11041">
    <property type="entry name" value="CYP503A1-like"/>
    <property type="match status" value="1"/>
</dbReference>
<evidence type="ECO:0008006" key="9">
    <source>
        <dbReference type="Google" id="ProtNLM"/>
    </source>
</evidence>
<evidence type="ECO:0000256" key="2">
    <source>
        <dbReference type="ARBA" id="ARBA00010617"/>
    </source>
</evidence>
<reference evidence="7" key="1">
    <citation type="submission" date="2022-12" db="EMBL/GenBank/DDBJ databases">
        <authorList>
            <person name="Petersen C."/>
        </authorList>
    </citation>
    <scope>NUCLEOTIDE SEQUENCE</scope>
    <source>
        <strain evidence="7">IBT 15544</strain>
    </source>
</reference>
<keyword evidence="4" id="KW-0560">Oxidoreductase</keyword>
<proteinExistence type="inferred from homology"/>
<comment type="caution">
    <text evidence="7">The sequence shown here is derived from an EMBL/GenBank/DDBJ whole genome shotgun (WGS) entry which is preliminary data.</text>
</comment>